<dbReference type="InterPro" id="IPR008979">
    <property type="entry name" value="Galactose-bd-like_sf"/>
</dbReference>
<dbReference type="EMBL" id="BNCQ01000012">
    <property type="protein sequence ID" value="GIM02526.1"/>
    <property type="molecule type" value="Genomic_DNA"/>
</dbReference>
<dbReference type="PANTHER" id="PTHR45713:SF6">
    <property type="entry name" value="F5_8 TYPE C DOMAIN-CONTAINING PROTEIN"/>
    <property type="match status" value="1"/>
</dbReference>
<evidence type="ECO:0000313" key="4">
    <source>
        <dbReference type="Proteomes" id="UP000722791"/>
    </source>
</evidence>
<feature type="signal peptide" evidence="2">
    <location>
        <begin position="1"/>
        <end position="22"/>
    </location>
</feature>
<comment type="caution">
    <text evidence="3">The sequence shown here is derived from an EMBL/GenBank/DDBJ whole genome shotgun (WGS) entry which is preliminary data.</text>
</comment>
<dbReference type="Gene3D" id="2.60.120.260">
    <property type="entry name" value="Galactose-binding domain-like"/>
    <property type="match status" value="3"/>
</dbReference>
<organism evidence="3 4">
    <name type="scientific">Volvox reticuliferus</name>
    <dbReference type="NCBI Taxonomy" id="1737510"/>
    <lineage>
        <taxon>Eukaryota</taxon>
        <taxon>Viridiplantae</taxon>
        <taxon>Chlorophyta</taxon>
        <taxon>core chlorophytes</taxon>
        <taxon>Chlorophyceae</taxon>
        <taxon>CS clade</taxon>
        <taxon>Chlamydomonadales</taxon>
        <taxon>Volvocaceae</taxon>
        <taxon>Volvox</taxon>
    </lineage>
</organism>
<accession>A0A8J4FKL0</accession>
<reference evidence="3" key="1">
    <citation type="journal article" date="2021" name="Proc. Natl. Acad. Sci. U.S.A.">
        <title>Three genomes in the algal genus Volvox reveal the fate of a haploid sex-determining region after a transition to homothallism.</title>
        <authorList>
            <person name="Yamamoto K."/>
            <person name="Hamaji T."/>
            <person name="Kawai-Toyooka H."/>
            <person name="Matsuzaki R."/>
            <person name="Takahashi F."/>
            <person name="Nishimura Y."/>
            <person name="Kawachi M."/>
            <person name="Noguchi H."/>
            <person name="Minakuchi Y."/>
            <person name="Umen J.G."/>
            <person name="Toyoda A."/>
            <person name="Nozaki H."/>
        </authorList>
    </citation>
    <scope>NUCLEOTIDE SEQUENCE</scope>
    <source>
        <strain evidence="3">NIES-3785</strain>
    </source>
</reference>
<proteinExistence type="predicted"/>
<dbReference type="SUPFAM" id="SSF49785">
    <property type="entry name" value="Galactose-binding domain-like"/>
    <property type="match status" value="3"/>
</dbReference>
<name>A0A8J4FKL0_9CHLO</name>
<evidence type="ECO:0000313" key="3">
    <source>
        <dbReference type="EMBL" id="GIM02526.1"/>
    </source>
</evidence>
<evidence type="ECO:0000256" key="1">
    <source>
        <dbReference type="SAM" id="MobiDB-lite"/>
    </source>
</evidence>
<gene>
    <name evidence="3" type="ORF">Vretimale_7343</name>
</gene>
<keyword evidence="2" id="KW-0732">Signal</keyword>
<dbReference type="AlphaFoldDB" id="A0A8J4FKL0"/>
<feature type="compositionally biased region" description="Pro residues" evidence="1">
    <location>
        <begin position="176"/>
        <end position="206"/>
    </location>
</feature>
<dbReference type="OrthoDB" id="550804at2759"/>
<dbReference type="PANTHER" id="PTHR45713">
    <property type="entry name" value="FTP DOMAIN-CONTAINING PROTEIN"/>
    <property type="match status" value="1"/>
</dbReference>
<evidence type="ECO:0000256" key="2">
    <source>
        <dbReference type="SAM" id="SignalP"/>
    </source>
</evidence>
<dbReference type="InterPro" id="IPR051941">
    <property type="entry name" value="BG_Antigen-Binding_Lectin"/>
</dbReference>
<feature type="region of interest" description="Disordered" evidence="1">
    <location>
        <begin position="173"/>
        <end position="214"/>
    </location>
</feature>
<feature type="chain" id="PRO_5043893655" evidence="2">
    <location>
        <begin position="23"/>
        <end position="653"/>
    </location>
</feature>
<protein>
    <submittedName>
        <fullName evidence="3">Uncharacterized protein</fullName>
    </submittedName>
</protein>
<sequence>MSSRIDSKQVFILFLLCGQLTAASNNLASFKETFSSSGMRAGSAVDDDIGTTAFVPVTGNLDRWISINLGGVFDISRILIWPHQYCCWYDNKDMEVRVGLRSIRSVADKSAIRDNQLVWKQNGSMRGNPDAPWEAFVIDMQPPVRGSWVTVQDFSPQNAPVFTIAEIEVYGAPSTSPVPPSPPPSPLQPPSPPRRPTLPPPAPSSPRAPTDGNLAFNKPVYISGKIDTEPSIVVDGTLASDISIGGFPDPAKWISVDLGGVWDISRILLWPSQSCCWENNDSLEVRIGLRSITSAVADTPAIQDNQLVWKQNGNVPSNPDAPWEPFVINLQLPVKGRWVTVQSVSKYTYGYFNVAEIEVYSNLTAASTQLVTSSPSFSREPTRRPTVLPPVVLQPPPIPHPSHPWPPRPQQQDGNVALFRPMFSSLPLANNSYMLQKGDMSAEYVAGGPTDEAGWISVDLGWDWNISRILVWPSQHCCWHDNVDIEVRVGMRSITSEADTSAIRDNALVWKQNGSMPSNPDAPWSAFVIILQPPVRGSWITVQNGAGASNGSYLHIANIEVYESPNSTGTASQSSLPSTPKQAANFAAPRPLVLRPLFPPLSVPIMARRQQPTGNWAQQNAPSSSCRSCPMSLFGFWCIALLLHCCSLLIWNE</sequence>
<dbReference type="Proteomes" id="UP000722791">
    <property type="component" value="Unassembled WGS sequence"/>
</dbReference>